<name>A0A1M3KX11_9BACT</name>
<accession>A0A1M3KX11</accession>
<feature type="active site" description="Nucleophile" evidence="5">
    <location>
        <position position="366"/>
    </location>
</feature>
<evidence type="ECO:0000313" key="8">
    <source>
        <dbReference type="Proteomes" id="UP000184233"/>
    </source>
</evidence>
<organism evidence="7 8">
    <name type="scientific">Candidatus Kapaibacterium thiocyanatum</name>
    <dbReference type="NCBI Taxonomy" id="1895771"/>
    <lineage>
        <taxon>Bacteria</taxon>
        <taxon>Pseudomonadati</taxon>
        <taxon>Candidatus Kapaibacteriota</taxon>
        <taxon>Candidatus Kapaibacteriia</taxon>
        <taxon>Candidatus Kapaibacteriales</taxon>
        <taxon>Candidatus Kapaibacteriaceae</taxon>
        <taxon>Candidatus Kapaibacterium</taxon>
    </lineage>
</organism>
<evidence type="ECO:0000256" key="4">
    <source>
        <dbReference type="ARBA" id="ARBA00022884"/>
    </source>
</evidence>
<dbReference type="Pfam" id="PF01189">
    <property type="entry name" value="Methyltr_RsmB-F"/>
    <property type="match status" value="1"/>
</dbReference>
<dbReference type="PANTHER" id="PTHR22807:SF53">
    <property type="entry name" value="RIBOSOMAL RNA SMALL SUBUNIT METHYLTRANSFERASE B-RELATED"/>
    <property type="match status" value="1"/>
</dbReference>
<keyword evidence="2 5" id="KW-0808">Transferase</keyword>
<dbReference type="InterPro" id="IPR029063">
    <property type="entry name" value="SAM-dependent_MTases_sf"/>
</dbReference>
<dbReference type="Pfam" id="PF22458">
    <property type="entry name" value="RsmF-B_ferredox"/>
    <property type="match status" value="1"/>
</dbReference>
<dbReference type="GO" id="GO:0003723">
    <property type="term" value="F:RNA binding"/>
    <property type="evidence" value="ECO:0007669"/>
    <property type="project" value="UniProtKB-UniRule"/>
</dbReference>
<protein>
    <recommendedName>
        <fullName evidence="6">SAM-dependent MTase RsmB/NOP-type domain-containing protein</fullName>
    </recommendedName>
</protein>
<evidence type="ECO:0000256" key="3">
    <source>
        <dbReference type="ARBA" id="ARBA00022691"/>
    </source>
</evidence>
<feature type="binding site" evidence="5">
    <location>
        <position position="313"/>
    </location>
    <ligand>
        <name>S-adenosyl-L-methionine</name>
        <dbReference type="ChEBI" id="CHEBI:59789"/>
    </ligand>
</feature>
<evidence type="ECO:0000313" key="7">
    <source>
        <dbReference type="EMBL" id="OJX56759.1"/>
    </source>
</evidence>
<keyword evidence="3 5" id="KW-0949">S-adenosyl-L-methionine</keyword>
<dbReference type="GO" id="GO:0008173">
    <property type="term" value="F:RNA methyltransferase activity"/>
    <property type="evidence" value="ECO:0007669"/>
    <property type="project" value="InterPro"/>
</dbReference>
<dbReference type="InterPro" id="IPR049560">
    <property type="entry name" value="MeTrfase_RsmB-F_NOP2_cat"/>
</dbReference>
<comment type="caution">
    <text evidence="7">The sequence shown here is derived from an EMBL/GenBank/DDBJ whole genome shotgun (WGS) entry which is preliminary data.</text>
</comment>
<dbReference type="GO" id="GO:0001510">
    <property type="term" value="P:RNA methylation"/>
    <property type="evidence" value="ECO:0007669"/>
    <property type="project" value="InterPro"/>
</dbReference>
<reference evidence="7 8" key="1">
    <citation type="submission" date="2016-09" db="EMBL/GenBank/DDBJ databases">
        <title>Genome-resolved meta-omics ties microbial dynamics to process performance in biotechnology for thiocyanate degradation.</title>
        <authorList>
            <person name="Kantor R.S."/>
            <person name="Huddy R.J."/>
            <person name="Iyer R."/>
            <person name="Thomas B.C."/>
            <person name="Brown C.T."/>
            <person name="Anantharaman K."/>
            <person name="Tringe S."/>
            <person name="Hettich R.L."/>
            <person name="Harrison S.T."/>
            <person name="Banfield J.F."/>
        </authorList>
    </citation>
    <scope>NUCLEOTIDE SEQUENCE [LARGE SCALE GENOMIC DNA]</scope>
    <source>
        <strain evidence="7">59-99</strain>
    </source>
</reference>
<dbReference type="Proteomes" id="UP000184233">
    <property type="component" value="Unassembled WGS sequence"/>
</dbReference>
<dbReference type="EMBL" id="MKVH01000024">
    <property type="protein sequence ID" value="OJX56759.1"/>
    <property type="molecule type" value="Genomic_DNA"/>
</dbReference>
<dbReference type="PRINTS" id="PR02008">
    <property type="entry name" value="RCMTFAMILY"/>
</dbReference>
<dbReference type="InterPro" id="IPR001678">
    <property type="entry name" value="MeTrfase_RsmB-F_NOP2_dom"/>
</dbReference>
<feature type="domain" description="SAM-dependent MTase RsmB/NOP-type" evidence="6">
    <location>
        <begin position="152"/>
        <end position="433"/>
    </location>
</feature>
<proteinExistence type="inferred from homology"/>
<comment type="caution">
    <text evidence="5">Lacks conserved residue(s) required for the propagation of feature annotation.</text>
</comment>
<dbReference type="STRING" id="1895771.BGO89_09500"/>
<dbReference type="PROSITE" id="PS51686">
    <property type="entry name" value="SAM_MT_RSMB_NOP"/>
    <property type="match status" value="1"/>
</dbReference>
<dbReference type="PANTHER" id="PTHR22807">
    <property type="entry name" value="NOP2 YEAST -RELATED NOL1/NOP2/FMU SUN DOMAIN-CONTAINING"/>
    <property type="match status" value="1"/>
</dbReference>
<keyword evidence="4 5" id="KW-0694">RNA-binding</keyword>
<dbReference type="SUPFAM" id="SSF53335">
    <property type="entry name" value="S-adenosyl-L-methionine-dependent methyltransferases"/>
    <property type="match status" value="1"/>
</dbReference>
<evidence type="ECO:0000256" key="1">
    <source>
        <dbReference type="ARBA" id="ARBA00022603"/>
    </source>
</evidence>
<dbReference type="Gene3D" id="3.40.50.150">
    <property type="entry name" value="Vaccinia Virus protein VP39"/>
    <property type="match status" value="1"/>
</dbReference>
<keyword evidence="1 5" id="KW-0489">Methyltransferase</keyword>
<evidence type="ECO:0000256" key="5">
    <source>
        <dbReference type="PROSITE-ProRule" id="PRU01023"/>
    </source>
</evidence>
<dbReference type="InterPro" id="IPR054728">
    <property type="entry name" value="RsmB-like_ferredoxin"/>
</dbReference>
<comment type="similarity">
    <text evidence="5">Belongs to the class I-like SAM-binding methyltransferase superfamily. RsmB/NOP family.</text>
</comment>
<gene>
    <name evidence="7" type="ORF">BGO89_09500</name>
</gene>
<sequence length="434" mass="47677">MQLSSLLGHASELVRIVRKSPQPPDALAADFLRARKYIGSTERRFLSELVFHTLRTLSLADDVTRRFTLPDIVHGALALALSDTMPITLSEAMTAASKTTVADLDQPMQDAVAWCRTHLDIRANAPDDMSDATWACTQPWLLDSIGNDGVDLFRSMLGPAPLCLRVNLRHTTRDRVMHELASMGIQAEAGRWSPAAIIIRQRVNLLQHALYLNGMIEIQDEGSQLIGYACDPHPNDDVLDACAGAGGKTVHLADLQNDSGRILSADIEGARLKEIFGRTRRAGVRSVVTRLVHLTRGLDVSDARRGFDVVLVDAPCSGMGTVRRLPMVKWRLTPELAKRHAAKQRKILSTYARHVAQDGVLVYATCSILPAENRQVVEAFLADHPEFVEEPLAPVLARHGITVDGLDGTSGMLQVDPWHHGTDGLFMARLRKVS</sequence>
<dbReference type="InterPro" id="IPR023267">
    <property type="entry name" value="RCMT"/>
</dbReference>
<evidence type="ECO:0000256" key="2">
    <source>
        <dbReference type="ARBA" id="ARBA00022679"/>
    </source>
</evidence>
<evidence type="ECO:0000259" key="6">
    <source>
        <dbReference type="PROSITE" id="PS51686"/>
    </source>
</evidence>
<dbReference type="AlphaFoldDB" id="A0A1M3KX11"/>
<feature type="binding site" evidence="5">
    <location>
        <position position="266"/>
    </location>
    <ligand>
        <name>S-adenosyl-L-methionine</name>
        <dbReference type="ChEBI" id="CHEBI:59789"/>
    </ligand>
</feature>